<dbReference type="Proteomes" id="UP000054736">
    <property type="component" value="Unassembled WGS sequence"/>
</dbReference>
<dbReference type="SUPFAM" id="SSF52343">
    <property type="entry name" value="Ferredoxin reductase-like, C-terminal NADP-linked domain"/>
    <property type="match status" value="1"/>
</dbReference>
<evidence type="ECO:0000313" key="6">
    <source>
        <dbReference type="EMBL" id="KTC84690.1"/>
    </source>
</evidence>
<dbReference type="InterPro" id="IPR050415">
    <property type="entry name" value="MRET"/>
</dbReference>
<dbReference type="GO" id="GO:0008218">
    <property type="term" value="P:bioluminescence"/>
    <property type="evidence" value="ECO:0007669"/>
    <property type="project" value="UniProtKB-KW"/>
</dbReference>
<dbReference type="STRING" id="1212489.Ldro_2854"/>
<dbReference type="SUPFAM" id="SSF63380">
    <property type="entry name" value="Riboflavin synthase domain-like"/>
    <property type="match status" value="1"/>
</dbReference>
<evidence type="ECO:0000256" key="4">
    <source>
        <dbReference type="ARBA" id="ARBA00038177"/>
    </source>
</evidence>
<evidence type="ECO:0000256" key="1">
    <source>
        <dbReference type="ARBA" id="ARBA00023002"/>
    </source>
</evidence>
<reference evidence="6 7" key="1">
    <citation type="submission" date="2015-11" db="EMBL/GenBank/DDBJ databases">
        <title>Genomic analysis of 38 Legionella species identifies large and diverse effector repertoires.</title>
        <authorList>
            <person name="Burstein D."/>
            <person name="Amaro F."/>
            <person name="Zusman T."/>
            <person name="Lifshitz Z."/>
            <person name="Cohen O."/>
            <person name="Gilbert J.A."/>
            <person name="Pupko T."/>
            <person name="Shuman H.A."/>
            <person name="Segal G."/>
        </authorList>
    </citation>
    <scope>NUCLEOTIDE SEQUENCE [LARGE SCALE GENOMIC DNA]</scope>
    <source>
        <strain evidence="6 7">ATCC 700990</strain>
    </source>
</reference>
<dbReference type="Gene3D" id="3.40.50.80">
    <property type="entry name" value="Nucleotide-binding domain of ferredoxin-NADP reductase (FNR) module"/>
    <property type="match status" value="1"/>
</dbReference>
<feature type="domain" description="FAD-binding FR-type" evidence="5">
    <location>
        <begin position="3"/>
        <end position="100"/>
    </location>
</feature>
<dbReference type="PANTHER" id="PTHR47354:SF7">
    <property type="entry name" value="NAD(P)H-FLAVIN REDUCTASE"/>
    <property type="match status" value="1"/>
</dbReference>
<dbReference type="Gene3D" id="2.40.30.10">
    <property type="entry name" value="Translation factors"/>
    <property type="match status" value="1"/>
</dbReference>
<evidence type="ECO:0000256" key="2">
    <source>
        <dbReference type="ARBA" id="ARBA00023223"/>
    </source>
</evidence>
<comment type="similarity">
    <text evidence="4">Belongs to the Fre/LuxG FAD/NAD(P) flavoprotein oxidoreductase family.</text>
</comment>
<proteinExistence type="inferred from homology"/>
<dbReference type="PANTHER" id="PTHR47354">
    <property type="entry name" value="NADH OXIDOREDUCTASE HCR"/>
    <property type="match status" value="1"/>
</dbReference>
<dbReference type="AlphaFoldDB" id="A0A0W0SMR3"/>
<dbReference type="PRINTS" id="PR00371">
    <property type="entry name" value="FPNCR"/>
</dbReference>
<keyword evidence="2" id="KW-0455">Luminescence</keyword>
<sequence length="234" mass="26495">MKNKSIRAKVESITPLTDSILQLILTPETYIDYRAGQYLEILSAGEPYCYSIANAPLGSHKYELHIRHSLDNPYNQQLLNEIKQKGELRLHLPLGDCYLDKLQADKPILFIAGGTGFAPIKAMIEQLLASSDRRTFELFWSARAQNDLYMNEKVSQWQSHVAQFKYFSLLSNSSKDTLASIILGQHPVDLKDWQFVIGGPFDMVYATRDILIAKGVSSEQLFSDAFSFEVKGIK</sequence>
<dbReference type="InterPro" id="IPR001433">
    <property type="entry name" value="OxRdtase_FAD/NAD-bd"/>
</dbReference>
<accession>A0A0W0SMR3</accession>
<organism evidence="6 7">
    <name type="scientific">Legionella drozanskii LLAP-1</name>
    <dbReference type="NCBI Taxonomy" id="1212489"/>
    <lineage>
        <taxon>Bacteria</taxon>
        <taxon>Pseudomonadati</taxon>
        <taxon>Pseudomonadota</taxon>
        <taxon>Gammaproteobacteria</taxon>
        <taxon>Legionellales</taxon>
        <taxon>Legionellaceae</taxon>
        <taxon>Legionella</taxon>
    </lineage>
</organism>
<dbReference type="InterPro" id="IPR039261">
    <property type="entry name" value="FNR_nucleotide-bd"/>
</dbReference>
<dbReference type="InterPro" id="IPR017927">
    <property type="entry name" value="FAD-bd_FR_type"/>
</dbReference>
<dbReference type="Pfam" id="PF00175">
    <property type="entry name" value="NAD_binding_1"/>
    <property type="match status" value="1"/>
</dbReference>
<comment type="cofactor">
    <cofactor evidence="3">
        <name>[2Fe-2S] cluster</name>
        <dbReference type="ChEBI" id="CHEBI:190135"/>
    </cofactor>
</comment>
<dbReference type="InterPro" id="IPR001709">
    <property type="entry name" value="Flavoprot_Pyr_Nucl_cyt_Rdtase"/>
</dbReference>
<dbReference type="PROSITE" id="PS51384">
    <property type="entry name" value="FAD_FR"/>
    <property type="match status" value="1"/>
</dbReference>
<dbReference type="EMBL" id="LNXY01000031">
    <property type="protein sequence ID" value="KTC84690.1"/>
    <property type="molecule type" value="Genomic_DNA"/>
</dbReference>
<comment type="caution">
    <text evidence="6">The sequence shown here is derived from an EMBL/GenBank/DDBJ whole genome shotgun (WGS) entry which is preliminary data.</text>
</comment>
<evidence type="ECO:0000259" key="5">
    <source>
        <dbReference type="PROSITE" id="PS51384"/>
    </source>
</evidence>
<dbReference type="GO" id="GO:0016491">
    <property type="term" value="F:oxidoreductase activity"/>
    <property type="evidence" value="ECO:0007669"/>
    <property type="project" value="UniProtKB-KW"/>
</dbReference>
<dbReference type="OrthoDB" id="9806195at2"/>
<name>A0A0W0SMR3_9GAMM</name>
<evidence type="ECO:0000256" key="3">
    <source>
        <dbReference type="ARBA" id="ARBA00034078"/>
    </source>
</evidence>
<dbReference type="RefSeq" id="WP_058497118.1">
    <property type="nucleotide sequence ID" value="NZ_CAAAIU010000004.1"/>
</dbReference>
<gene>
    <name evidence="6" type="ORF">Ldro_2854</name>
</gene>
<keyword evidence="1" id="KW-0560">Oxidoreductase</keyword>
<dbReference type="PRINTS" id="PR00410">
    <property type="entry name" value="PHEHYDRXLASE"/>
</dbReference>
<evidence type="ECO:0000313" key="7">
    <source>
        <dbReference type="Proteomes" id="UP000054736"/>
    </source>
</evidence>
<dbReference type="PATRIC" id="fig|1212489.4.peg.3008"/>
<protein>
    <submittedName>
        <fullName evidence="6">CDP-6-deoxy-delta-3,4-glucoseen reductase</fullName>
    </submittedName>
</protein>
<dbReference type="InterPro" id="IPR017938">
    <property type="entry name" value="Riboflavin_synthase-like_b-brl"/>
</dbReference>
<dbReference type="CDD" id="cd06189">
    <property type="entry name" value="flavin_oxioreductase"/>
    <property type="match status" value="1"/>
</dbReference>
<keyword evidence="7" id="KW-1185">Reference proteome</keyword>